<evidence type="ECO:0000256" key="5">
    <source>
        <dbReference type="ARBA" id="ARBA00022989"/>
    </source>
</evidence>
<proteinExistence type="predicted"/>
<dbReference type="SUPFAM" id="SSF90123">
    <property type="entry name" value="ABC transporter transmembrane region"/>
    <property type="match status" value="1"/>
</dbReference>
<dbReference type="InterPro" id="IPR003593">
    <property type="entry name" value="AAA+_ATPase"/>
</dbReference>
<dbReference type="Gene3D" id="3.40.50.300">
    <property type="entry name" value="P-loop containing nucleotide triphosphate hydrolases"/>
    <property type="match status" value="1"/>
</dbReference>
<evidence type="ECO:0000256" key="6">
    <source>
        <dbReference type="ARBA" id="ARBA00023136"/>
    </source>
</evidence>
<name>A0ABS3I0F2_9ENTE</name>
<keyword evidence="2 7" id="KW-0812">Transmembrane</keyword>
<comment type="caution">
    <text evidence="10">The sequence shown here is derived from an EMBL/GenBank/DDBJ whole genome shotgun (WGS) entry which is preliminary data.</text>
</comment>
<dbReference type="InterPro" id="IPR036640">
    <property type="entry name" value="ABC1_TM_sf"/>
</dbReference>
<evidence type="ECO:0000256" key="2">
    <source>
        <dbReference type="ARBA" id="ARBA00022692"/>
    </source>
</evidence>
<keyword evidence="3" id="KW-0547">Nucleotide-binding</keyword>
<keyword evidence="11" id="KW-1185">Reference proteome</keyword>
<gene>
    <name evidence="10" type="ORF">JZO71_07690</name>
</gene>
<organism evidence="10 11">
    <name type="scientific">Candidatus Enterococcus courvalinii</name>
    <dbReference type="NCBI Taxonomy" id="2815329"/>
    <lineage>
        <taxon>Bacteria</taxon>
        <taxon>Bacillati</taxon>
        <taxon>Bacillota</taxon>
        <taxon>Bacilli</taxon>
        <taxon>Lactobacillales</taxon>
        <taxon>Enterococcaceae</taxon>
        <taxon>Enterococcus</taxon>
    </lineage>
</organism>
<reference evidence="10 11" key="1">
    <citation type="submission" date="2021-03" db="EMBL/GenBank/DDBJ databases">
        <title>Enterococcal diversity collection.</title>
        <authorList>
            <person name="Gilmore M.S."/>
            <person name="Schwartzman J."/>
            <person name="Van Tyne D."/>
            <person name="Martin M."/>
            <person name="Earl A.M."/>
            <person name="Manson A.L."/>
            <person name="Straub T."/>
            <person name="Salamzade R."/>
            <person name="Saavedra J."/>
            <person name="Lebreton F."/>
            <person name="Prichula J."/>
            <person name="Schaufler K."/>
            <person name="Gaca A."/>
            <person name="Sgardioli B."/>
            <person name="Wagenaar J."/>
            <person name="Strong T."/>
        </authorList>
    </citation>
    <scope>NUCLEOTIDE SEQUENCE [LARGE SCALE GENOMIC DNA]</scope>
    <source>
        <strain evidence="10 11">MSG2901</strain>
    </source>
</reference>
<dbReference type="InterPro" id="IPR027417">
    <property type="entry name" value="P-loop_NTPase"/>
</dbReference>
<evidence type="ECO:0000313" key="11">
    <source>
        <dbReference type="Proteomes" id="UP000664832"/>
    </source>
</evidence>
<evidence type="ECO:0000256" key="1">
    <source>
        <dbReference type="ARBA" id="ARBA00004651"/>
    </source>
</evidence>
<feature type="transmembrane region" description="Helical" evidence="7">
    <location>
        <begin position="242"/>
        <end position="260"/>
    </location>
</feature>
<keyword evidence="4 10" id="KW-0067">ATP-binding</keyword>
<keyword evidence="5 7" id="KW-1133">Transmembrane helix</keyword>
<dbReference type="Gene3D" id="1.20.1560.10">
    <property type="entry name" value="ABC transporter type 1, transmembrane domain"/>
    <property type="match status" value="1"/>
</dbReference>
<protein>
    <submittedName>
        <fullName evidence="10">ABC transporter ATP-binding protein</fullName>
    </submittedName>
</protein>
<dbReference type="GO" id="GO:0005524">
    <property type="term" value="F:ATP binding"/>
    <property type="evidence" value="ECO:0007669"/>
    <property type="project" value="UniProtKB-KW"/>
</dbReference>
<dbReference type="SMART" id="SM00382">
    <property type="entry name" value="AAA"/>
    <property type="match status" value="1"/>
</dbReference>
<dbReference type="CDD" id="cd07346">
    <property type="entry name" value="ABC_6TM_exporters"/>
    <property type="match status" value="1"/>
</dbReference>
<dbReference type="SUPFAM" id="SSF52540">
    <property type="entry name" value="P-loop containing nucleoside triphosphate hydrolases"/>
    <property type="match status" value="1"/>
</dbReference>
<dbReference type="PANTHER" id="PTHR43394">
    <property type="entry name" value="ATP-DEPENDENT PERMEASE MDL1, MITOCHONDRIAL"/>
    <property type="match status" value="1"/>
</dbReference>
<feature type="transmembrane region" description="Helical" evidence="7">
    <location>
        <begin position="51"/>
        <end position="73"/>
    </location>
</feature>
<dbReference type="InterPro" id="IPR003439">
    <property type="entry name" value="ABC_transporter-like_ATP-bd"/>
</dbReference>
<evidence type="ECO:0000313" key="10">
    <source>
        <dbReference type="EMBL" id="MBO0482198.1"/>
    </source>
</evidence>
<sequence length="559" mass="63891">MLLKELVLRKKVIYTLLCITLIFQSLTMIPFSYLSKYIVDDVLISKDMKNIGGVLITFLILMVLQSIISRVAARLNVNFFQEGLYFLRNQVFHSAISDSDISHQKISNIQTAIFSDIDNLISNYTTITVSIFSNVTLVIGYLSLMIYTNITLSFITLALIPFQIIWVSISTKRLKRYQHECQRQRDILQDSLNRNILNVPTIHVYNYFSKVESIFLKKTKSVSNANSEILLFQNYVQIVSQFILLLIQFAPLFIGSYYVFKGTLTIGALIAFNSMSVQLISPASNLVNLMNSLKIAKVHEERLIPYLIKKEMYFPDNHQVECVDNSNLMYIRDYRLYSNKKEIIRINELKIGKGERILIKGGNGTGKSLFLKSLVRLYKNYKGIINLRGQDISLMSHSALSSSIVYVSENDGFILETLKDELNITEQNNFFKGIFQLLNLSNIIEKLNNGIKTECGLLDANLSTGEIQKLRIARAILRNPKIIILDEVFTNIDEKSRNTILTELPKLCFGTTFIFVEHHIDEVYFDRVLSIEGDNIIETVPDDRKEGLANENASPIFGI</sequence>
<keyword evidence="6 7" id="KW-0472">Membrane</keyword>
<feature type="transmembrane region" description="Helical" evidence="7">
    <location>
        <begin position="12"/>
        <end position="31"/>
    </location>
</feature>
<feature type="transmembrane region" description="Helical" evidence="7">
    <location>
        <begin position="150"/>
        <end position="169"/>
    </location>
</feature>
<comment type="subcellular location">
    <subcellularLocation>
        <location evidence="1">Cell membrane</location>
        <topology evidence="1">Multi-pass membrane protein</topology>
    </subcellularLocation>
</comment>
<dbReference type="PANTHER" id="PTHR43394:SF1">
    <property type="entry name" value="ATP-BINDING CASSETTE SUB-FAMILY B MEMBER 10, MITOCHONDRIAL"/>
    <property type="match status" value="1"/>
</dbReference>
<dbReference type="PROSITE" id="PS50893">
    <property type="entry name" value="ABC_TRANSPORTER_2"/>
    <property type="match status" value="1"/>
</dbReference>
<evidence type="ECO:0000259" key="9">
    <source>
        <dbReference type="PROSITE" id="PS50929"/>
    </source>
</evidence>
<dbReference type="InterPro" id="IPR039421">
    <property type="entry name" value="Type_1_exporter"/>
</dbReference>
<dbReference type="RefSeq" id="WP_206898920.1">
    <property type="nucleotide sequence ID" value="NZ_JAFLWI010000009.1"/>
</dbReference>
<evidence type="ECO:0000256" key="3">
    <source>
        <dbReference type="ARBA" id="ARBA00022741"/>
    </source>
</evidence>
<feature type="domain" description="ABC transmembrane type-1" evidence="9">
    <location>
        <begin position="16"/>
        <end position="293"/>
    </location>
</feature>
<evidence type="ECO:0000256" key="7">
    <source>
        <dbReference type="SAM" id="Phobius"/>
    </source>
</evidence>
<dbReference type="PROSITE" id="PS50929">
    <property type="entry name" value="ABC_TM1F"/>
    <property type="match status" value="1"/>
</dbReference>
<evidence type="ECO:0000256" key="4">
    <source>
        <dbReference type="ARBA" id="ARBA00022840"/>
    </source>
</evidence>
<feature type="transmembrane region" description="Helical" evidence="7">
    <location>
        <begin position="124"/>
        <end position="144"/>
    </location>
</feature>
<dbReference type="Proteomes" id="UP000664832">
    <property type="component" value="Unassembled WGS sequence"/>
</dbReference>
<dbReference type="EMBL" id="JAFLWI010000009">
    <property type="protein sequence ID" value="MBO0482198.1"/>
    <property type="molecule type" value="Genomic_DNA"/>
</dbReference>
<accession>A0ABS3I0F2</accession>
<feature type="domain" description="ABC transporter" evidence="8">
    <location>
        <begin position="323"/>
        <end position="558"/>
    </location>
</feature>
<dbReference type="Pfam" id="PF00005">
    <property type="entry name" value="ABC_tran"/>
    <property type="match status" value="1"/>
</dbReference>
<dbReference type="Pfam" id="PF00664">
    <property type="entry name" value="ABC_membrane"/>
    <property type="match status" value="1"/>
</dbReference>
<dbReference type="InterPro" id="IPR011527">
    <property type="entry name" value="ABC1_TM_dom"/>
</dbReference>
<evidence type="ECO:0000259" key="8">
    <source>
        <dbReference type="PROSITE" id="PS50893"/>
    </source>
</evidence>